<organism evidence="1 2">
    <name type="scientific">Rhizophlyctis rosea</name>
    <dbReference type="NCBI Taxonomy" id="64517"/>
    <lineage>
        <taxon>Eukaryota</taxon>
        <taxon>Fungi</taxon>
        <taxon>Fungi incertae sedis</taxon>
        <taxon>Chytridiomycota</taxon>
        <taxon>Chytridiomycota incertae sedis</taxon>
        <taxon>Chytridiomycetes</taxon>
        <taxon>Rhizophlyctidales</taxon>
        <taxon>Rhizophlyctidaceae</taxon>
        <taxon>Rhizophlyctis</taxon>
    </lineage>
</organism>
<dbReference type="EMBL" id="JADGJD010000552">
    <property type="protein sequence ID" value="KAJ3050115.1"/>
    <property type="molecule type" value="Genomic_DNA"/>
</dbReference>
<sequence>METARPQSMVDYEKNNLSAPTIRSSAFMDDDLDDQVANVLSKDKTRYLGISNERDDPFLVIAWNMTGLAQRRADFPDHVAALPAAAPPFAHRTLQNVLPLRIPRMNLQVADLNEILLYDDTGTQIGQLKSSTLPHLSLIKYSTVPDLQSAVNRLVRLCPILRSMPWIYAADAGNVFRIYPRSVRGSTINELESVHMNELDNEPFI</sequence>
<name>A0AAD5S9M9_9FUNG</name>
<dbReference type="AlphaFoldDB" id="A0AAD5S9M9"/>
<dbReference type="Proteomes" id="UP001212841">
    <property type="component" value="Unassembled WGS sequence"/>
</dbReference>
<evidence type="ECO:0000313" key="2">
    <source>
        <dbReference type="Proteomes" id="UP001212841"/>
    </source>
</evidence>
<accession>A0AAD5S9M9</accession>
<protein>
    <submittedName>
        <fullName evidence="1">Uncharacterized protein</fullName>
    </submittedName>
</protein>
<proteinExistence type="predicted"/>
<evidence type="ECO:0000313" key="1">
    <source>
        <dbReference type="EMBL" id="KAJ3050115.1"/>
    </source>
</evidence>
<keyword evidence="2" id="KW-1185">Reference proteome</keyword>
<reference evidence="1" key="1">
    <citation type="submission" date="2020-05" db="EMBL/GenBank/DDBJ databases">
        <title>Phylogenomic resolution of chytrid fungi.</title>
        <authorList>
            <person name="Stajich J.E."/>
            <person name="Amses K."/>
            <person name="Simmons R."/>
            <person name="Seto K."/>
            <person name="Myers J."/>
            <person name="Bonds A."/>
            <person name="Quandt C.A."/>
            <person name="Barry K."/>
            <person name="Liu P."/>
            <person name="Grigoriev I."/>
            <person name="Longcore J.E."/>
            <person name="James T.Y."/>
        </authorList>
    </citation>
    <scope>NUCLEOTIDE SEQUENCE</scope>
    <source>
        <strain evidence="1">JEL0318</strain>
    </source>
</reference>
<gene>
    <name evidence="1" type="ORF">HK097_008906</name>
</gene>
<comment type="caution">
    <text evidence="1">The sequence shown here is derived from an EMBL/GenBank/DDBJ whole genome shotgun (WGS) entry which is preliminary data.</text>
</comment>